<accession>A0A0M0GF73</accession>
<proteinExistence type="predicted"/>
<evidence type="ECO:0000313" key="2">
    <source>
        <dbReference type="Proteomes" id="UP000037109"/>
    </source>
</evidence>
<dbReference type="EMBL" id="LGUF01000007">
    <property type="protein sequence ID" value="KON88142.1"/>
    <property type="molecule type" value="Genomic_DNA"/>
</dbReference>
<dbReference type="PATRIC" id="fig|1459.3.peg.3466"/>
<dbReference type="AlphaFoldDB" id="A0A0M0GF73"/>
<evidence type="ECO:0008006" key="3">
    <source>
        <dbReference type="Google" id="ProtNLM"/>
    </source>
</evidence>
<keyword evidence="2" id="KW-1185">Reference proteome</keyword>
<comment type="caution">
    <text evidence="1">The sequence shown here is derived from an EMBL/GenBank/DDBJ whole genome shotgun (WGS) entry which is preliminary data.</text>
</comment>
<gene>
    <name evidence="1" type="ORF">AF332_15915</name>
</gene>
<organism evidence="1 2">
    <name type="scientific">Sporosarcina globispora</name>
    <name type="common">Bacillus globisporus</name>
    <dbReference type="NCBI Taxonomy" id="1459"/>
    <lineage>
        <taxon>Bacteria</taxon>
        <taxon>Bacillati</taxon>
        <taxon>Bacillota</taxon>
        <taxon>Bacilli</taxon>
        <taxon>Bacillales</taxon>
        <taxon>Caryophanaceae</taxon>
        <taxon>Sporosarcina</taxon>
    </lineage>
</organism>
<dbReference type="Proteomes" id="UP000037109">
    <property type="component" value="Unassembled WGS sequence"/>
</dbReference>
<reference evidence="2" key="1">
    <citation type="submission" date="2015-07" db="EMBL/GenBank/DDBJ databases">
        <title>Fjat-10036 dsm4.</title>
        <authorList>
            <person name="Liu B."/>
            <person name="Wang J."/>
            <person name="Zhu Y."/>
            <person name="Liu G."/>
            <person name="Chen Q."/>
            <person name="Chen Z."/>
            <person name="Lan J."/>
            <person name="Che J."/>
            <person name="Ge C."/>
            <person name="Shi H."/>
            <person name="Pan Z."/>
            <person name="Liu X."/>
        </authorList>
    </citation>
    <scope>NUCLEOTIDE SEQUENCE [LARGE SCALE GENOMIC DNA]</scope>
    <source>
        <strain evidence="2">DSM 4</strain>
    </source>
</reference>
<evidence type="ECO:0000313" key="1">
    <source>
        <dbReference type="EMBL" id="KON88142.1"/>
    </source>
</evidence>
<protein>
    <recommendedName>
        <fullName evidence="3">CxxH/CxxC protein</fullName>
    </recommendedName>
</protein>
<name>A0A0M0GF73_SPOGL</name>
<sequence length="62" mass="7350">MIIVCKNHVKKALKNLEVPHVEISKLYKSPCIFCKQEANIKIFYSVPISFKIRKINNIYKRE</sequence>